<evidence type="ECO:0000313" key="2">
    <source>
        <dbReference type="EMBL" id="OLP81078.1"/>
    </source>
</evidence>
<dbReference type="Proteomes" id="UP000186817">
    <property type="component" value="Unassembled WGS sequence"/>
</dbReference>
<dbReference type="EMBL" id="LSRX01001314">
    <property type="protein sequence ID" value="OLP81078.1"/>
    <property type="molecule type" value="Genomic_DNA"/>
</dbReference>
<sequence length="773" mass="86047">MISRGADAETLADSLDETALQREGEDWLHRSEKYRSGLRRLWAREKYKLEREHGPMQVDQNTQREIPEFINNLVDYIRRCMLAQQFNELQYYPPCWGHDAYEQANRGHWGANEDDGASTASSSCTSTHSSPSEDVARARSRSRTPTRPTSASAVAEEKGDEEVNEDTELTNLVQKKWLLKARRPKSQYQTAKMIWQSARPEYRTTSTRTLDPTAPRSLLTRRCPSAPWHRTDEEMETEEVVVEVTDEDTGGTSGAASSGTAAGVAEGPEADSAEGLWMILLGLDPFGGSLGVPADLNTMPMTLPTEIVENVRATLAEHTAEEVEEMRDALPNVLTAIREELMGLVEEAAREHSSSSRPTPLETEPAEATTEGDESQLMQRTVTGMLRTSKTGQGIREDKVALHHELQAFPQGTASTLARRLRQRLEAEMHYVEDWVTIEAVLAANSESKATCPEGEEQAAHDEWIQKWLKRLAKPRPGQSASSTDTAPLSHAALNDTQLYEERAQEEEAQERADRALYDWHQQQRAAEQAKLDDEVTLQAHLGMSTRRPAKKVRLTVEIARDGTTHYSEFEVNEGEQIKLGISISEGAPGHYLGGRPVSTADAREHLQKEENRLRGERAEPPRTSYNMDDPDTRALYEQWSTGQVTSKQVEEQGGRDLVAFYEAIREIESMHTLPDTVPPGETDTYRAWLAGTLGDDMVKLRFGNAAMALYRRLLELGFRRVPSPIECGSDSNSSDPETVPFQPAPPAGQVEPDACPDDADTLVLGESSETGN</sequence>
<name>A0A1Q9CDS5_SYMMI</name>
<reference evidence="2 3" key="1">
    <citation type="submission" date="2016-02" db="EMBL/GenBank/DDBJ databases">
        <title>Genome analysis of coral dinoflagellate symbionts highlights evolutionary adaptations to a symbiotic lifestyle.</title>
        <authorList>
            <person name="Aranda M."/>
            <person name="Li Y."/>
            <person name="Liew Y.J."/>
            <person name="Baumgarten S."/>
            <person name="Simakov O."/>
            <person name="Wilson M."/>
            <person name="Piel J."/>
            <person name="Ashoor H."/>
            <person name="Bougouffa S."/>
            <person name="Bajic V.B."/>
            <person name="Ryu T."/>
            <person name="Ravasi T."/>
            <person name="Bayer T."/>
            <person name="Micklem G."/>
            <person name="Kim H."/>
            <person name="Bhak J."/>
            <person name="Lajeunesse T.C."/>
            <person name="Voolstra C.R."/>
        </authorList>
    </citation>
    <scope>NUCLEOTIDE SEQUENCE [LARGE SCALE GENOMIC DNA]</scope>
    <source>
        <strain evidence="2 3">CCMP2467</strain>
    </source>
</reference>
<proteinExistence type="predicted"/>
<organism evidence="2 3">
    <name type="scientific">Symbiodinium microadriaticum</name>
    <name type="common">Dinoflagellate</name>
    <name type="synonym">Zooxanthella microadriatica</name>
    <dbReference type="NCBI Taxonomy" id="2951"/>
    <lineage>
        <taxon>Eukaryota</taxon>
        <taxon>Sar</taxon>
        <taxon>Alveolata</taxon>
        <taxon>Dinophyceae</taxon>
        <taxon>Suessiales</taxon>
        <taxon>Symbiodiniaceae</taxon>
        <taxon>Symbiodinium</taxon>
    </lineage>
</organism>
<feature type="region of interest" description="Disordered" evidence="1">
    <location>
        <begin position="348"/>
        <end position="375"/>
    </location>
</feature>
<feature type="region of interest" description="Disordered" evidence="1">
    <location>
        <begin position="247"/>
        <end position="266"/>
    </location>
</feature>
<comment type="caution">
    <text evidence="2">The sequence shown here is derived from an EMBL/GenBank/DDBJ whole genome shotgun (WGS) entry which is preliminary data.</text>
</comment>
<feature type="compositionally biased region" description="Low complexity" evidence="1">
    <location>
        <begin position="118"/>
        <end position="132"/>
    </location>
</feature>
<keyword evidence="3" id="KW-1185">Reference proteome</keyword>
<feature type="compositionally biased region" description="Basic and acidic residues" evidence="1">
    <location>
        <begin position="610"/>
        <end position="621"/>
    </location>
</feature>
<feature type="compositionally biased region" description="Low complexity" evidence="1">
    <location>
        <begin position="355"/>
        <end position="369"/>
    </location>
</feature>
<evidence type="ECO:0000256" key="1">
    <source>
        <dbReference type="SAM" id="MobiDB-lite"/>
    </source>
</evidence>
<accession>A0A1Q9CDS5</accession>
<feature type="region of interest" description="Disordered" evidence="1">
    <location>
        <begin position="610"/>
        <end position="631"/>
    </location>
</feature>
<feature type="region of interest" description="Disordered" evidence="1">
    <location>
        <begin position="107"/>
        <end position="166"/>
    </location>
</feature>
<evidence type="ECO:0000313" key="3">
    <source>
        <dbReference type="Proteomes" id="UP000186817"/>
    </source>
</evidence>
<dbReference type="AlphaFoldDB" id="A0A1Q9CDS5"/>
<feature type="region of interest" description="Disordered" evidence="1">
    <location>
        <begin position="728"/>
        <end position="773"/>
    </location>
</feature>
<gene>
    <name evidence="2" type="ORF">AK812_SmicGene38432</name>
</gene>
<feature type="compositionally biased region" description="Low complexity" evidence="1">
    <location>
        <begin position="254"/>
        <end position="263"/>
    </location>
</feature>
<protein>
    <submittedName>
        <fullName evidence="2">Uncharacterized protein</fullName>
    </submittedName>
</protein>